<feature type="region of interest" description="Disordered" evidence="1">
    <location>
        <begin position="1"/>
        <end position="82"/>
    </location>
</feature>
<comment type="caution">
    <text evidence="2">The sequence shown here is derived from an EMBL/GenBank/DDBJ whole genome shotgun (WGS) entry which is preliminary data.</text>
</comment>
<evidence type="ECO:0000256" key="1">
    <source>
        <dbReference type="SAM" id="MobiDB-lite"/>
    </source>
</evidence>
<evidence type="ECO:0000313" key="2">
    <source>
        <dbReference type="EMBL" id="KAG9460559.1"/>
    </source>
</evidence>
<feature type="compositionally biased region" description="Basic and acidic residues" evidence="1">
    <location>
        <begin position="1"/>
        <end position="11"/>
    </location>
</feature>
<dbReference type="AlphaFoldDB" id="A0A8J6B011"/>
<evidence type="ECO:0000313" key="3">
    <source>
        <dbReference type="Proteomes" id="UP000770717"/>
    </source>
</evidence>
<protein>
    <submittedName>
        <fullName evidence="2">Uncharacterized protein</fullName>
    </submittedName>
</protein>
<dbReference type="Proteomes" id="UP000770717">
    <property type="component" value="Unassembled WGS sequence"/>
</dbReference>
<dbReference type="EMBL" id="WNTK01057899">
    <property type="protein sequence ID" value="KAG9460559.1"/>
    <property type="molecule type" value="Genomic_DNA"/>
</dbReference>
<name>A0A8J6B011_ELECQ</name>
<organism evidence="2 3">
    <name type="scientific">Eleutherodactylus coqui</name>
    <name type="common">Puerto Rican coqui</name>
    <dbReference type="NCBI Taxonomy" id="57060"/>
    <lineage>
        <taxon>Eukaryota</taxon>
        <taxon>Metazoa</taxon>
        <taxon>Chordata</taxon>
        <taxon>Craniata</taxon>
        <taxon>Vertebrata</taxon>
        <taxon>Euteleostomi</taxon>
        <taxon>Amphibia</taxon>
        <taxon>Batrachia</taxon>
        <taxon>Anura</taxon>
        <taxon>Neobatrachia</taxon>
        <taxon>Hyloidea</taxon>
        <taxon>Eleutherodactylidae</taxon>
        <taxon>Eleutherodactylinae</taxon>
        <taxon>Eleutherodactylus</taxon>
        <taxon>Eleutherodactylus</taxon>
    </lineage>
</organism>
<sequence>MGKNTRIDNPPKRGKSPEPTTPSVASLQGKGSSVLPPAALPLSDSGDRRSLPLPPSRRETADSGGNTHTVAPSRPPPDSETR</sequence>
<feature type="compositionally biased region" description="Polar residues" evidence="1">
    <location>
        <begin position="21"/>
        <end position="31"/>
    </location>
</feature>
<proteinExistence type="predicted"/>
<gene>
    <name evidence="2" type="ORF">GDO78_020989</name>
</gene>
<reference evidence="2" key="1">
    <citation type="thesis" date="2020" institute="ProQuest LLC" country="789 East Eisenhower Parkway, Ann Arbor, MI, USA">
        <title>Comparative Genomics and Chromosome Evolution.</title>
        <authorList>
            <person name="Mudd A.B."/>
        </authorList>
    </citation>
    <scope>NUCLEOTIDE SEQUENCE</scope>
    <source>
        <strain evidence="2">HN-11 Male</strain>
        <tissue evidence="2">Kidney and liver</tissue>
    </source>
</reference>
<accession>A0A8J6B011</accession>
<feature type="compositionally biased region" description="Basic and acidic residues" evidence="1">
    <location>
        <begin position="45"/>
        <end position="61"/>
    </location>
</feature>
<keyword evidence="3" id="KW-1185">Reference proteome</keyword>